<dbReference type="AlphaFoldDB" id="A0AAD5N5Q7"/>
<name>A0AAD5N5Q7_PARTN</name>
<comment type="caution">
    <text evidence="1">The sequence shown here is derived from an EMBL/GenBank/DDBJ whole genome shotgun (WGS) entry which is preliminary data.</text>
</comment>
<gene>
    <name evidence="1" type="ORF">KIN20_020273</name>
</gene>
<sequence>MAKLFSAQKSQQNDTELLIHLKAFIIKKTHNKAHDYTALAMLPLFHPQIDKADLSALVTDSVISQILGRVQSNFIYEPLLCQKVFAPGADRRPPILYTHSTSLG</sequence>
<evidence type="ECO:0000313" key="2">
    <source>
        <dbReference type="Proteomes" id="UP001196413"/>
    </source>
</evidence>
<dbReference type="Proteomes" id="UP001196413">
    <property type="component" value="Unassembled WGS sequence"/>
</dbReference>
<dbReference type="EMBL" id="JAHQIW010004113">
    <property type="protein sequence ID" value="KAJ1361096.1"/>
    <property type="molecule type" value="Genomic_DNA"/>
</dbReference>
<organism evidence="1 2">
    <name type="scientific">Parelaphostrongylus tenuis</name>
    <name type="common">Meningeal worm</name>
    <dbReference type="NCBI Taxonomy" id="148309"/>
    <lineage>
        <taxon>Eukaryota</taxon>
        <taxon>Metazoa</taxon>
        <taxon>Ecdysozoa</taxon>
        <taxon>Nematoda</taxon>
        <taxon>Chromadorea</taxon>
        <taxon>Rhabditida</taxon>
        <taxon>Rhabditina</taxon>
        <taxon>Rhabditomorpha</taxon>
        <taxon>Strongyloidea</taxon>
        <taxon>Metastrongylidae</taxon>
        <taxon>Parelaphostrongylus</taxon>
    </lineage>
</organism>
<keyword evidence="2" id="KW-1185">Reference proteome</keyword>
<evidence type="ECO:0000313" key="1">
    <source>
        <dbReference type="EMBL" id="KAJ1361096.1"/>
    </source>
</evidence>
<reference evidence="1" key="1">
    <citation type="submission" date="2021-06" db="EMBL/GenBank/DDBJ databases">
        <title>Parelaphostrongylus tenuis whole genome reference sequence.</title>
        <authorList>
            <person name="Garwood T.J."/>
            <person name="Larsen P.A."/>
            <person name="Fountain-Jones N.M."/>
            <person name="Garbe J.R."/>
            <person name="Macchietto M.G."/>
            <person name="Kania S.A."/>
            <person name="Gerhold R.W."/>
            <person name="Richards J.E."/>
            <person name="Wolf T.M."/>
        </authorList>
    </citation>
    <scope>NUCLEOTIDE SEQUENCE</scope>
    <source>
        <strain evidence="1">MNPRO001-30</strain>
        <tissue evidence="1">Meninges</tissue>
    </source>
</reference>
<protein>
    <submittedName>
        <fullName evidence="1">Uncharacterized protein</fullName>
    </submittedName>
</protein>
<proteinExistence type="predicted"/>
<accession>A0AAD5N5Q7</accession>